<gene>
    <name evidence="3" type="ORF">GLOTRDRAFT_121188</name>
</gene>
<accession>S7Q6M6</accession>
<organism evidence="3 4">
    <name type="scientific">Gloeophyllum trabeum (strain ATCC 11539 / FP-39264 / Madison 617)</name>
    <name type="common">Brown rot fungus</name>
    <dbReference type="NCBI Taxonomy" id="670483"/>
    <lineage>
        <taxon>Eukaryota</taxon>
        <taxon>Fungi</taxon>
        <taxon>Dikarya</taxon>
        <taxon>Basidiomycota</taxon>
        <taxon>Agaricomycotina</taxon>
        <taxon>Agaricomycetes</taxon>
        <taxon>Gloeophyllales</taxon>
        <taxon>Gloeophyllaceae</taxon>
        <taxon>Gloeophyllum</taxon>
    </lineage>
</organism>
<sequence>MTSSKTERAAEFPHDLHPAVKLVPASERSALPFLKATHARLVDTRTPGKENQHYKWRARDHRKGRHQQYAPKSSKPDRRRMGWRKLGRMLVLEYWNISWWIAVVQRQLFTLGSVVWCVNGFVVYLPYLYTTIEPNPVSGGWTAWVGATIFTMASVLLIWEAWNRSNTVYFGWGIERLLQHHPLHVENTGTYNDCAELEQGSRDGSSTTLPAPPGQRKWIWWTTDSKYWRELGFLAGFAQLCAATIFWISGFTALPEIQDAIVVGGSGFIISSVLYMLETQTRWYRPNVSDLGWQIGCAMGFTLCGIFGYSAKHWRQYQSALSTFWGSWAFLIGSVMQWYEAVNAVEPVVPAEEKGKTEDGEQKTGRTDGFIRELRSQHGTPSPAHFPVRLQVPGLQPYPLLFQAIYVRYDIHPNPEGRSQLPRRTQRRSSSMAARDFFKHTWPAWLLAMVSAALLYGVCFETPNGDKSMYIVKLNVDYPQDAVYPDVHGHGWINILGYCRNFTNWHHYKFCEGPMVGFNLKNSELVDGDISRGASDFNIIPQHMMFVLGVFHVLAMALAPIPALVGFAAGLRGSCFGLAAAPFNAVAAALASVFLLVAMIYDFLMVKEAKKHAAQWQSATVHAHQGATPWVVMLAWLMMMAATVLFSRAWYVSRKAKARAQSESARALTPPQTVYAGPSTSVAHAIVLHPAADFKGGDFKVDSEQGYLPEYDDSKVAEKAQMAEFEDKADLQRLSSGDSKASSIHEPLPRYEETPLETSGTI</sequence>
<dbReference type="AlphaFoldDB" id="S7Q6M6"/>
<feature type="transmembrane region" description="Helical" evidence="2">
    <location>
        <begin position="141"/>
        <end position="162"/>
    </location>
</feature>
<evidence type="ECO:0000313" key="3">
    <source>
        <dbReference type="EMBL" id="EPQ55701.1"/>
    </source>
</evidence>
<feature type="compositionally biased region" description="Polar residues" evidence="1">
    <location>
        <begin position="733"/>
        <end position="742"/>
    </location>
</feature>
<name>S7Q6M6_GLOTA</name>
<feature type="transmembrane region" description="Helical" evidence="2">
    <location>
        <begin position="108"/>
        <end position="129"/>
    </location>
</feature>
<dbReference type="STRING" id="670483.S7Q6M6"/>
<evidence type="ECO:0000256" key="1">
    <source>
        <dbReference type="SAM" id="MobiDB-lite"/>
    </source>
</evidence>
<keyword evidence="2" id="KW-1133">Transmembrane helix</keyword>
<reference evidence="3 4" key="1">
    <citation type="journal article" date="2012" name="Science">
        <title>The Paleozoic origin of enzymatic lignin decomposition reconstructed from 31 fungal genomes.</title>
        <authorList>
            <person name="Floudas D."/>
            <person name="Binder M."/>
            <person name="Riley R."/>
            <person name="Barry K."/>
            <person name="Blanchette R.A."/>
            <person name="Henrissat B."/>
            <person name="Martinez A.T."/>
            <person name="Otillar R."/>
            <person name="Spatafora J.W."/>
            <person name="Yadav J.S."/>
            <person name="Aerts A."/>
            <person name="Benoit I."/>
            <person name="Boyd A."/>
            <person name="Carlson A."/>
            <person name="Copeland A."/>
            <person name="Coutinho P.M."/>
            <person name="de Vries R.P."/>
            <person name="Ferreira P."/>
            <person name="Findley K."/>
            <person name="Foster B."/>
            <person name="Gaskell J."/>
            <person name="Glotzer D."/>
            <person name="Gorecki P."/>
            <person name="Heitman J."/>
            <person name="Hesse C."/>
            <person name="Hori C."/>
            <person name="Igarashi K."/>
            <person name="Jurgens J.A."/>
            <person name="Kallen N."/>
            <person name="Kersten P."/>
            <person name="Kohler A."/>
            <person name="Kuees U."/>
            <person name="Kumar T.K.A."/>
            <person name="Kuo A."/>
            <person name="LaButti K."/>
            <person name="Larrondo L.F."/>
            <person name="Lindquist E."/>
            <person name="Ling A."/>
            <person name="Lombard V."/>
            <person name="Lucas S."/>
            <person name="Lundell T."/>
            <person name="Martin R."/>
            <person name="McLaughlin D.J."/>
            <person name="Morgenstern I."/>
            <person name="Morin E."/>
            <person name="Murat C."/>
            <person name="Nagy L.G."/>
            <person name="Nolan M."/>
            <person name="Ohm R.A."/>
            <person name="Patyshakuliyeva A."/>
            <person name="Rokas A."/>
            <person name="Ruiz-Duenas F.J."/>
            <person name="Sabat G."/>
            <person name="Salamov A."/>
            <person name="Samejima M."/>
            <person name="Schmutz J."/>
            <person name="Slot J.C."/>
            <person name="St John F."/>
            <person name="Stenlid J."/>
            <person name="Sun H."/>
            <person name="Sun S."/>
            <person name="Syed K."/>
            <person name="Tsang A."/>
            <person name="Wiebenga A."/>
            <person name="Young D."/>
            <person name="Pisabarro A."/>
            <person name="Eastwood D.C."/>
            <person name="Martin F."/>
            <person name="Cullen D."/>
            <person name="Grigoriev I.V."/>
            <person name="Hibbett D.S."/>
        </authorList>
    </citation>
    <scope>NUCLEOTIDE SEQUENCE [LARGE SCALE GENOMIC DNA]</scope>
    <source>
        <strain evidence="3 4">ATCC 11539</strain>
    </source>
</reference>
<dbReference type="HOGENOM" id="CLU_366024_0_0_1"/>
<feature type="compositionally biased region" description="Basic residues" evidence="1">
    <location>
        <begin position="54"/>
        <end position="66"/>
    </location>
</feature>
<evidence type="ECO:0000256" key="2">
    <source>
        <dbReference type="SAM" id="Phobius"/>
    </source>
</evidence>
<feature type="transmembrane region" description="Helical" evidence="2">
    <location>
        <begin position="291"/>
        <end position="309"/>
    </location>
</feature>
<keyword evidence="2" id="KW-0472">Membrane</keyword>
<dbReference type="GeneID" id="19300719"/>
<dbReference type="KEGG" id="gtr:GLOTRDRAFT_121188"/>
<feature type="region of interest" description="Disordered" evidence="1">
    <location>
        <begin position="727"/>
        <end position="762"/>
    </location>
</feature>
<feature type="transmembrane region" description="Helical" evidence="2">
    <location>
        <begin position="86"/>
        <end position="102"/>
    </location>
</feature>
<protein>
    <submittedName>
        <fullName evidence="3">Uncharacterized protein</fullName>
    </submittedName>
</protein>
<feature type="transmembrane region" description="Helical" evidence="2">
    <location>
        <begin position="442"/>
        <end position="460"/>
    </location>
</feature>
<dbReference type="eggNOG" id="ENOG502QWIR">
    <property type="taxonomic scope" value="Eukaryota"/>
</dbReference>
<dbReference type="Proteomes" id="UP000030669">
    <property type="component" value="Unassembled WGS sequence"/>
</dbReference>
<dbReference type="RefSeq" id="XP_007865748.1">
    <property type="nucleotide sequence ID" value="XM_007867557.1"/>
</dbReference>
<feature type="transmembrane region" description="Helical" evidence="2">
    <location>
        <begin position="231"/>
        <end position="248"/>
    </location>
</feature>
<keyword evidence="2" id="KW-0812">Transmembrane</keyword>
<feature type="transmembrane region" description="Helical" evidence="2">
    <location>
        <begin position="260"/>
        <end position="279"/>
    </location>
</feature>
<dbReference type="OrthoDB" id="2603at2759"/>
<evidence type="ECO:0000313" key="4">
    <source>
        <dbReference type="Proteomes" id="UP000030669"/>
    </source>
</evidence>
<dbReference type="EMBL" id="KB469301">
    <property type="protein sequence ID" value="EPQ55701.1"/>
    <property type="molecule type" value="Genomic_DNA"/>
</dbReference>
<feature type="transmembrane region" description="Helical" evidence="2">
    <location>
        <begin position="627"/>
        <end position="651"/>
    </location>
</feature>
<proteinExistence type="predicted"/>
<keyword evidence="4" id="KW-1185">Reference proteome</keyword>
<feature type="transmembrane region" description="Helical" evidence="2">
    <location>
        <begin position="545"/>
        <end position="571"/>
    </location>
</feature>
<feature type="region of interest" description="Disordered" evidence="1">
    <location>
        <begin position="52"/>
        <end position="78"/>
    </location>
</feature>
<feature type="transmembrane region" description="Helical" evidence="2">
    <location>
        <begin position="583"/>
        <end position="606"/>
    </location>
</feature>